<evidence type="ECO:0000256" key="11">
    <source>
        <dbReference type="HAMAP-Rule" id="MF_00123"/>
    </source>
</evidence>
<dbReference type="EMBL" id="FNEN01000002">
    <property type="protein sequence ID" value="SDI48283.1"/>
    <property type="molecule type" value="Genomic_DNA"/>
</dbReference>
<comment type="similarity">
    <text evidence="2 11 12">Belongs to the class-I aminoacyl-tRNA synthetase family.</text>
</comment>
<dbReference type="Pfam" id="PF03485">
    <property type="entry name" value="Arg_tRNA_synt_N"/>
    <property type="match status" value="1"/>
</dbReference>
<comment type="subcellular location">
    <subcellularLocation>
        <location evidence="1 11">Cytoplasm</location>
    </subcellularLocation>
</comment>
<dbReference type="FunFam" id="3.30.1360.70:FF:000003">
    <property type="entry name" value="Arginine--tRNA ligase"/>
    <property type="match status" value="1"/>
</dbReference>
<dbReference type="HAMAP" id="MF_00123">
    <property type="entry name" value="Arg_tRNA_synth"/>
    <property type="match status" value="1"/>
</dbReference>
<dbReference type="CDD" id="cd00671">
    <property type="entry name" value="ArgRS_core"/>
    <property type="match status" value="1"/>
</dbReference>
<dbReference type="PRINTS" id="PR01038">
    <property type="entry name" value="TRNASYNTHARG"/>
</dbReference>
<keyword evidence="5 11" id="KW-0436">Ligase</keyword>
<dbReference type="SUPFAM" id="SSF55190">
    <property type="entry name" value="Arginyl-tRNA synthetase (ArgRS), N-terminal 'additional' domain"/>
    <property type="match status" value="1"/>
</dbReference>
<evidence type="ECO:0000256" key="9">
    <source>
        <dbReference type="ARBA" id="ARBA00023146"/>
    </source>
</evidence>
<evidence type="ECO:0000256" key="6">
    <source>
        <dbReference type="ARBA" id="ARBA00022741"/>
    </source>
</evidence>
<reference evidence="15 16" key="1">
    <citation type="submission" date="2016-10" db="EMBL/GenBank/DDBJ databases">
        <authorList>
            <person name="de Groot N.N."/>
        </authorList>
    </citation>
    <scope>NUCLEOTIDE SEQUENCE [LARGE SCALE GENOMIC DNA]</scope>
    <source>
        <strain evidence="15 16">DSM 21771</strain>
    </source>
</reference>
<dbReference type="GO" id="GO:0005524">
    <property type="term" value="F:ATP binding"/>
    <property type="evidence" value="ECO:0007669"/>
    <property type="project" value="UniProtKB-UniRule"/>
</dbReference>
<evidence type="ECO:0000259" key="13">
    <source>
        <dbReference type="SMART" id="SM00836"/>
    </source>
</evidence>
<evidence type="ECO:0000256" key="2">
    <source>
        <dbReference type="ARBA" id="ARBA00005594"/>
    </source>
</evidence>
<dbReference type="SUPFAM" id="SSF52374">
    <property type="entry name" value="Nucleotidylyl transferase"/>
    <property type="match status" value="1"/>
</dbReference>
<dbReference type="RefSeq" id="WP_090396255.1">
    <property type="nucleotide sequence ID" value="NZ_FNEN01000002.1"/>
</dbReference>
<sequence length="558" mass="62343">MNILEETKQNIREALREAVLANGFAKEEEIPTIILETPRDKNHGDYASNLAMQLARVAKKNPREIAEGIVAHFDKEKASARTLEVAGPGFINIFLDPRFLRQVIPAVLRDGAAYGRSEAGEGTSVLVEFVSANPTGALHLGHARGAAVGDSLCNILDMAGYKVEREYYINDAGNQIDKLALSLDIRYLQALGQNVEMPEDAYQGPDIMRIADAIVNDHGDAFVSLPEKERREKFRELGLDYLLEKLKADLKDFRVSFDTWFSETSLYMSGKVEETLETLRANGEVYEEDGATWFQSTRYGDDKDRVLVKNDGAYTYLLPDIAYHKDKLDRGFDTLVDLFGADHHGYIARMHAAIQALGFPKEKLEFQVGQNVNLVKGGERVKMSKRTGNAVTMRELAEDVGLDATRYFFAMRSVDTHLDFDMDLAVEESNENPVYYVQYAHARVSSLFAQAAEKGVAYDPEGELDLTLIDSEKAYELLKKIGEFPEMVAGAAEQYAQHRIPNYLHELSSAFHSYYNAERIVDPEAPALTQVRLALANATQTVLRNGLTLVGVHAPEQM</sequence>
<dbReference type="SMART" id="SM00836">
    <property type="entry name" value="DALR_1"/>
    <property type="match status" value="1"/>
</dbReference>
<evidence type="ECO:0000256" key="1">
    <source>
        <dbReference type="ARBA" id="ARBA00004496"/>
    </source>
</evidence>
<evidence type="ECO:0000313" key="15">
    <source>
        <dbReference type="EMBL" id="SDI48283.1"/>
    </source>
</evidence>
<organism evidence="15 16">
    <name type="scientific">Natribacillus halophilus</name>
    <dbReference type="NCBI Taxonomy" id="549003"/>
    <lineage>
        <taxon>Bacteria</taxon>
        <taxon>Bacillati</taxon>
        <taxon>Bacillota</taxon>
        <taxon>Bacilli</taxon>
        <taxon>Bacillales</taxon>
        <taxon>Bacillaceae</taxon>
        <taxon>Natribacillus</taxon>
    </lineage>
</organism>
<keyword evidence="16" id="KW-1185">Reference proteome</keyword>
<dbReference type="Gene3D" id="3.40.50.620">
    <property type="entry name" value="HUPs"/>
    <property type="match status" value="1"/>
</dbReference>
<evidence type="ECO:0000259" key="14">
    <source>
        <dbReference type="SMART" id="SM01016"/>
    </source>
</evidence>
<keyword evidence="7 11" id="KW-0067">ATP-binding</keyword>
<name>A0A1G8KY39_9BACI</name>
<dbReference type="InterPro" id="IPR035684">
    <property type="entry name" value="ArgRS_core"/>
</dbReference>
<dbReference type="PANTHER" id="PTHR11956:SF5">
    <property type="entry name" value="ARGININE--TRNA LIGASE, CYTOPLASMIC"/>
    <property type="match status" value="1"/>
</dbReference>
<dbReference type="OrthoDB" id="9805987at2"/>
<keyword evidence="8 11" id="KW-0648">Protein biosynthesis</keyword>
<comment type="subunit">
    <text evidence="3 11">Monomer.</text>
</comment>
<dbReference type="Pfam" id="PF05746">
    <property type="entry name" value="DALR_1"/>
    <property type="match status" value="1"/>
</dbReference>
<dbReference type="PROSITE" id="PS00178">
    <property type="entry name" value="AA_TRNA_LIGASE_I"/>
    <property type="match status" value="1"/>
</dbReference>
<protein>
    <recommendedName>
        <fullName evidence="11">Arginine--tRNA ligase</fullName>
        <ecNumber evidence="11">6.1.1.19</ecNumber>
    </recommendedName>
    <alternativeName>
        <fullName evidence="11">Arginyl-tRNA synthetase</fullName>
        <shortName evidence="11">ArgRS</shortName>
    </alternativeName>
</protein>
<dbReference type="SUPFAM" id="SSF47323">
    <property type="entry name" value="Anticodon-binding domain of a subclass of class I aminoacyl-tRNA synthetases"/>
    <property type="match status" value="1"/>
</dbReference>
<dbReference type="FunFam" id="3.40.50.620:FF:000062">
    <property type="entry name" value="Arginine--tRNA ligase"/>
    <property type="match status" value="1"/>
</dbReference>
<gene>
    <name evidence="11" type="primary">argS</name>
    <name evidence="15" type="ORF">SAMN04488123_102374</name>
</gene>
<dbReference type="AlphaFoldDB" id="A0A1G8KY39"/>
<feature type="domain" description="Arginyl tRNA synthetase N-terminal" evidence="14">
    <location>
        <begin position="9"/>
        <end position="95"/>
    </location>
</feature>
<evidence type="ECO:0000256" key="10">
    <source>
        <dbReference type="ARBA" id="ARBA00049339"/>
    </source>
</evidence>
<evidence type="ECO:0000313" key="16">
    <source>
        <dbReference type="Proteomes" id="UP000198853"/>
    </source>
</evidence>
<dbReference type="InterPro" id="IPR008909">
    <property type="entry name" value="DALR_anticod-bd"/>
</dbReference>
<accession>A0A1G8KY39</accession>
<evidence type="ECO:0000256" key="3">
    <source>
        <dbReference type="ARBA" id="ARBA00011245"/>
    </source>
</evidence>
<evidence type="ECO:0000256" key="7">
    <source>
        <dbReference type="ARBA" id="ARBA00022840"/>
    </source>
</evidence>
<evidence type="ECO:0000256" key="12">
    <source>
        <dbReference type="RuleBase" id="RU363038"/>
    </source>
</evidence>
<dbReference type="InterPro" id="IPR001278">
    <property type="entry name" value="Arg-tRNA-ligase"/>
</dbReference>
<dbReference type="Gene3D" id="1.10.730.10">
    <property type="entry name" value="Isoleucyl-tRNA Synthetase, Domain 1"/>
    <property type="match status" value="1"/>
</dbReference>
<dbReference type="InterPro" id="IPR036695">
    <property type="entry name" value="Arg-tRNA-synth_N_sf"/>
</dbReference>
<dbReference type="Pfam" id="PF00750">
    <property type="entry name" value="tRNA-synt_1d"/>
    <property type="match status" value="1"/>
</dbReference>
<keyword evidence="9 11" id="KW-0030">Aminoacyl-tRNA synthetase</keyword>
<feature type="short sequence motif" description="'HIGH' region" evidence="11">
    <location>
        <begin position="132"/>
        <end position="142"/>
    </location>
</feature>
<dbReference type="EC" id="6.1.1.19" evidence="11"/>
<dbReference type="SMART" id="SM01016">
    <property type="entry name" value="Arg_tRNA_synt_N"/>
    <property type="match status" value="1"/>
</dbReference>
<dbReference type="Gene3D" id="3.30.1360.70">
    <property type="entry name" value="Arginyl tRNA synthetase N-terminal domain"/>
    <property type="match status" value="1"/>
</dbReference>
<dbReference type="InterPro" id="IPR014729">
    <property type="entry name" value="Rossmann-like_a/b/a_fold"/>
</dbReference>
<dbReference type="Proteomes" id="UP000198853">
    <property type="component" value="Unassembled WGS sequence"/>
</dbReference>
<keyword evidence="6 11" id="KW-0547">Nucleotide-binding</keyword>
<dbReference type="GO" id="GO:0005737">
    <property type="term" value="C:cytoplasm"/>
    <property type="evidence" value="ECO:0007669"/>
    <property type="project" value="UniProtKB-SubCell"/>
</dbReference>
<dbReference type="GO" id="GO:0004814">
    <property type="term" value="F:arginine-tRNA ligase activity"/>
    <property type="evidence" value="ECO:0007669"/>
    <property type="project" value="UniProtKB-UniRule"/>
</dbReference>
<proteinExistence type="inferred from homology"/>
<dbReference type="PANTHER" id="PTHR11956">
    <property type="entry name" value="ARGINYL-TRNA SYNTHETASE"/>
    <property type="match status" value="1"/>
</dbReference>
<dbReference type="InterPro" id="IPR001412">
    <property type="entry name" value="aa-tRNA-synth_I_CS"/>
</dbReference>
<dbReference type="InterPro" id="IPR009080">
    <property type="entry name" value="tRNAsynth_Ia_anticodon-bd"/>
</dbReference>
<evidence type="ECO:0000256" key="5">
    <source>
        <dbReference type="ARBA" id="ARBA00022598"/>
    </source>
</evidence>
<dbReference type="GO" id="GO:0006420">
    <property type="term" value="P:arginyl-tRNA aminoacylation"/>
    <property type="evidence" value="ECO:0007669"/>
    <property type="project" value="UniProtKB-UniRule"/>
</dbReference>
<dbReference type="InterPro" id="IPR005148">
    <property type="entry name" value="Arg-tRNA-synth_N"/>
</dbReference>
<dbReference type="FunFam" id="1.10.730.10:FF:000008">
    <property type="entry name" value="Arginine--tRNA ligase"/>
    <property type="match status" value="1"/>
</dbReference>
<keyword evidence="4 11" id="KW-0963">Cytoplasm</keyword>
<dbReference type="NCBIfam" id="TIGR00456">
    <property type="entry name" value="argS"/>
    <property type="match status" value="1"/>
</dbReference>
<evidence type="ECO:0000256" key="4">
    <source>
        <dbReference type="ARBA" id="ARBA00022490"/>
    </source>
</evidence>
<evidence type="ECO:0000256" key="8">
    <source>
        <dbReference type="ARBA" id="ARBA00022917"/>
    </source>
</evidence>
<comment type="catalytic activity">
    <reaction evidence="10 11">
        <text>tRNA(Arg) + L-arginine + ATP = L-arginyl-tRNA(Arg) + AMP + diphosphate</text>
        <dbReference type="Rhea" id="RHEA:20301"/>
        <dbReference type="Rhea" id="RHEA-COMP:9658"/>
        <dbReference type="Rhea" id="RHEA-COMP:9673"/>
        <dbReference type="ChEBI" id="CHEBI:30616"/>
        <dbReference type="ChEBI" id="CHEBI:32682"/>
        <dbReference type="ChEBI" id="CHEBI:33019"/>
        <dbReference type="ChEBI" id="CHEBI:78442"/>
        <dbReference type="ChEBI" id="CHEBI:78513"/>
        <dbReference type="ChEBI" id="CHEBI:456215"/>
        <dbReference type="EC" id="6.1.1.19"/>
    </reaction>
</comment>
<feature type="domain" description="DALR anticodon binding" evidence="13">
    <location>
        <begin position="437"/>
        <end position="558"/>
    </location>
</feature>